<keyword evidence="3" id="KW-1185">Reference proteome</keyword>
<dbReference type="Proteomes" id="UP000006036">
    <property type="component" value="Chromosome 1"/>
</dbReference>
<organism evidence="1 4">
    <name type="scientific">Helicobacter cinaedi CCUG 18818 = ATCC BAA-847</name>
    <dbReference type="NCBI Taxonomy" id="537971"/>
    <lineage>
        <taxon>Bacteria</taxon>
        <taxon>Pseudomonadati</taxon>
        <taxon>Campylobacterota</taxon>
        <taxon>Epsilonproteobacteria</taxon>
        <taxon>Campylobacterales</taxon>
        <taxon>Helicobacteraceae</taxon>
        <taxon>Helicobacter</taxon>
    </lineage>
</organism>
<reference evidence="3" key="4">
    <citation type="journal article" date="2014" name="Genome Announc.">
        <title>Draft genome sequences of six enterohepatic helicobacter species isolated from humans and one from rhesus macaques.</title>
        <authorList>
            <person name="Shen Z."/>
            <person name="Sheh A."/>
            <person name="Young S.K."/>
            <person name="Abouelliel A."/>
            <person name="Ward D.V."/>
            <person name="Earl A.M."/>
            <person name="Fox J.G."/>
        </authorList>
    </citation>
    <scope>NUCLEOTIDE SEQUENCE [LARGE SCALE GENOMIC DNA]</scope>
    <source>
        <strain evidence="3">CCUG 18818</strain>
    </source>
</reference>
<evidence type="ECO:0000313" key="4">
    <source>
        <dbReference type="Proteomes" id="UP000006036"/>
    </source>
</evidence>
<evidence type="ECO:0000313" key="2">
    <source>
        <dbReference type="EMBL" id="EFR45459.1"/>
    </source>
</evidence>
<accession>A0AAI8MNI0</accession>
<evidence type="ECO:0000313" key="1">
    <source>
        <dbReference type="EMBL" id="BAM32838.1"/>
    </source>
</evidence>
<reference evidence="1 4" key="2">
    <citation type="journal article" date="2012" name="J. Bacteriol.">
        <title>Complete Genome Sequence of Helicobacter cinaedi Type Strain ATCC BAA-847.</title>
        <authorList>
            <person name="Miyoshi-Akiyama T."/>
            <person name="Takeshita N."/>
            <person name="Ohmagari N."/>
            <person name="Kirikae T."/>
        </authorList>
    </citation>
    <scope>NUCLEOTIDE SEQUENCE [LARGE SCALE GENOMIC DNA]</scope>
    <source>
        <strain evidence="1 4">ATCC BAA-847</strain>
    </source>
</reference>
<dbReference type="AlphaFoldDB" id="A0AAI8MNI0"/>
<sequence length="66" mass="7704">MATTHRILYATKSQNGFGIYRGKVYNVTDEVDISQIKDEIVMSKESNINSMTSHMEKFPLHTRRKR</sequence>
<proteinExistence type="predicted"/>
<name>A0AAI8MNI0_9HELI</name>
<protein>
    <submittedName>
        <fullName evidence="1">Uncharacterized protein</fullName>
    </submittedName>
</protein>
<dbReference type="EMBL" id="DS990391">
    <property type="protein sequence ID" value="EFR45459.1"/>
    <property type="molecule type" value="Genomic_DNA"/>
</dbReference>
<dbReference type="EMBL" id="AP012492">
    <property type="protein sequence ID" value="BAM32838.1"/>
    <property type="molecule type" value="Genomic_DNA"/>
</dbReference>
<reference evidence="2" key="1">
    <citation type="submission" date="2008-08" db="EMBL/GenBank/DDBJ databases">
        <title>Annotation of Helicobacter cinaedi strain CCUG 18818.</title>
        <authorList>
            <consortium name="The Broad Institute Genome Sequencing Platform"/>
            <person name="Fox J.G."/>
            <person name="Shen Z."/>
            <person name="Charoenlap N."/>
            <person name="Schauer D.B."/>
            <person name="Ward D."/>
            <person name="Mehta T."/>
            <person name="Young S."/>
            <person name="Jaffe D."/>
            <person name="Gnerre S."/>
            <person name="Berlin A."/>
            <person name="Heiman D."/>
            <person name="Hepburn T."/>
            <person name="Shea T."/>
            <person name="Sykes S."/>
            <person name="Alvarado L."/>
            <person name="Kodira C."/>
            <person name="Borodovsky M."/>
            <person name="Lander E."/>
            <person name="Galagan J."/>
            <person name="Nusbaum C."/>
            <person name="Birren B."/>
        </authorList>
    </citation>
    <scope>NUCLEOTIDE SEQUENCE</scope>
    <source>
        <strain evidence="2">CCUG 18818</strain>
    </source>
</reference>
<evidence type="ECO:0000313" key="3">
    <source>
        <dbReference type="Proteomes" id="UP000005755"/>
    </source>
</evidence>
<reference evidence="1" key="3">
    <citation type="submission" date="2012-07" db="EMBL/GenBank/DDBJ databases">
        <authorList>
            <person name="Akiyama T."/>
            <person name="Takeshita N."/>
            <person name="Ohmagari N."/>
            <person name="Kirikae T."/>
        </authorList>
    </citation>
    <scope>NUCLEOTIDE SEQUENCE</scope>
    <source>
        <strain evidence="1">ATCC BAA-847</strain>
    </source>
</reference>
<dbReference type="Proteomes" id="UP000005755">
    <property type="component" value="Unassembled WGS sequence"/>
</dbReference>
<dbReference type="KEGG" id="hcb:HCBAA847_1608"/>
<gene>
    <name evidence="1" type="ORF">HCBAA847_1608</name>
    <name evidence="2" type="ORF">HCCG_00005</name>
</gene>